<gene>
    <name evidence="1" type="ORF">CITCOLO1_LOCUS12920</name>
</gene>
<evidence type="ECO:0000313" key="2">
    <source>
        <dbReference type="Proteomes" id="UP001642487"/>
    </source>
</evidence>
<dbReference type="EMBL" id="OZ021738">
    <property type="protein sequence ID" value="CAK9320864.1"/>
    <property type="molecule type" value="Genomic_DNA"/>
</dbReference>
<sequence>MEYDTSSRWRFQKGAINTDWNFFVTLTPALYEHNEFAPYLIIINLGTREKNDWPQINLQSPLLASLYNLLSHLNKTHFNSLSASSACLSPQLTPILLVVC</sequence>
<name>A0ABP0YK41_9ROSI</name>
<accession>A0ABP0YK41</accession>
<proteinExistence type="predicted"/>
<protein>
    <submittedName>
        <fullName evidence="1">Uncharacterized protein</fullName>
    </submittedName>
</protein>
<organism evidence="1 2">
    <name type="scientific">Citrullus colocynthis</name>
    <name type="common">colocynth</name>
    <dbReference type="NCBI Taxonomy" id="252529"/>
    <lineage>
        <taxon>Eukaryota</taxon>
        <taxon>Viridiplantae</taxon>
        <taxon>Streptophyta</taxon>
        <taxon>Embryophyta</taxon>
        <taxon>Tracheophyta</taxon>
        <taxon>Spermatophyta</taxon>
        <taxon>Magnoliopsida</taxon>
        <taxon>eudicotyledons</taxon>
        <taxon>Gunneridae</taxon>
        <taxon>Pentapetalae</taxon>
        <taxon>rosids</taxon>
        <taxon>fabids</taxon>
        <taxon>Cucurbitales</taxon>
        <taxon>Cucurbitaceae</taxon>
        <taxon>Benincaseae</taxon>
        <taxon>Citrullus</taxon>
    </lineage>
</organism>
<evidence type="ECO:0000313" key="1">
    <source>
        <dbReference type="EMBL" id="CAK9320864.1"/>
    </source>
</evidence>
<dbReference type="Proteomes" id="UP001642487">
    <property type="component" value="Chromosome 4"/>
</dbReference>
<reference evidence="1 2" key="1">
    <citation type="submission" date="2024-03" db="EMBL/GenBank/DDBJ databases">
        <authorList>
            <person name="Gkanogiannis A."/>
            <person name="Becerra Lopez-Lavalle L."/>
        </authorList>
    </citation>
    <scope>NUCLEOTIDE SEQUENCE [LARGE SCALE GENOMIC DNA]</scope>
</reference>
<keyword evidence="2" id="KW-1185">Reference proteome</keyword>